<dbReference type="EC" id="6.3.2.17" evidence="17"/>
<dbReference type="InterPro" id="IPR023600">
    <property type="entry name" value="Folylpolyglutamate_synth_euk"/>
</dbReference>
<comment type="catalytic activity">
    <reaction evidence="16 17">
        <text>(6S)-5,6,7,8-tetrahydrofolyl-(gamma-L-Glu)(n) + L-glutamate + ATP = (6S)-5,6,7,8-tetrahydrofolyl-(gamma-L-Glu)(n+1) + ADP + phosphate + H(+)</text>
        <dbReference type="Rhea" id="RHEA:10580"/>
        <dbReference type="Rhea" id="RHEA-COMP:14738"/>
        <dbReference type="Rhea" id="RHEA-COMP:14740"/>
        <dbReference type="ChEBI" id="CHEBI:15378"/>
        <dbReference type="ChEBI" id="CHEBI:29985"/>
        <dbReference type="ChEBI" id="CHEBI:30616"/>
        <dbReference type="ChEBI" id="CHEBI:43474"/>
        <dbReference type="ChEBI" id="CHEBI:141005"/>
        <dbReference type="ChEBI" id="CHEBI:456216"/>
        <dbReference type="EC" id="6.3.2.17"/>
    </reaction>
</comment>
<dbReference type="SUPFAM" id="SSF53244">
    <property type="entry name" value="MurD-like peptide ligases, peptide-binding domain"/>
    <property type="match status" value="1"/>
</dbReference>
<keyword evidence="13" id="KW-0460">Magnesium</keyword>
<evidence type="ECO:0000313" key="20">
    <source>
        <dbReference type="Proteomes" id="UP000742024"/>
    </source>
</evidence>
<evidence type="ECO:0000256" key="18">
    <source>
        <dbReference type="SAM" id="MobiDB-lite"/>
    </source>
</evidence>
<dbReference type="Gene3D" id="3.90.190.20">
    <property type="entry name" value="Mur ligase, C-terminal domain"/>
    <property type="match status" value="1"/>
</dbReference>
<comment type="cofactor">
    <cofactor evidence="17">
        <name>a monovalent cation</name>
        <dbReference type="ChEBI" id="CHEBI:60242"/>
    </cofactor>
    <text evidence="17">A monovalent cation.</text>
</comment>
<keyword evidence="8 17" id="KW-0436">Ligase</keyword>
<evidence type="ECO:0000256" key="3">
    <source>
        <dbReference type="ARBA" id="ARBA00004496"/>
    </source>
</evidence>
<keyword evidence="12" id="KW-0067">ATP-binding</keyword>
<evidence type="ECO:0000256" key="16">
    <source>
        <dbReference type="ARBA" id="ARBA00047493"/>
    </source>
</evidence>
<keyword evidence="10" id="KW-0547">Nucleotide-binding</keyword>
<dbReference type="Proteomes" id="UP000742024">
    <property type="component" value="Unassembled WGS sequence"/>
</dbReference>
<comment type="caution">
    <text evidence="19">The sequence shown here is derived from an EMBL/GenBank/DDBJ whole genome shotgun (WGS) entry which is preliminary data.</text>
</comment>
<evidence type="ECO:0000256" key="6">
    <source>
        <dbReference type="ARBA" id="ARBA00022490"/>
    </source>
</evidence>
<evidence type="ECO:0000256" key="10">
    <source>
        <dbReference type="ARBA" id="ARBA00022741"/>
    </source>
</evidence>
<evidence type="ECO:0000256" key="8">
    <source>
        <dbReference type="ARBA" id="ARBA00022598"/>
    </source>
</evidence>
<keyword evidence="15" id="KW-0472">Membrane</keyword>
<comment type="pathway">
    <text evidence="4 17">Cofactor biosynthesis; tetrahydrofolylpolyglutamate biosynthesis.</text>
</comment>
<dbReference type="SUPFAM" id="SSF53623">
    <property type="entry name" value="MurD-like peptide ligases, catalytic domain"/>
    <property type="match status" value="1"/>
</dbReference>
<sequence>MFKVARHIWHHRCEALCHGSPHLTASPRTSPSSSSSSSSSSIRVGRTAATRQRRFLGTNSRSYRDVLQKLTQLQSNRTVTHLFDKTTSPTQSPQTQTQTQTQTQNLNAAALPEMREWLRRAGYSPEDLSRMRHIHVAGTKGKGSVCAFTTAMLREYTLVGTYTSPHLVSPRERIAINGLPLSQETFTAHFMDLWDRFTQSAIERGDMDVETARGPASKPFYFRFLTILAWHVFLREGIRDVVMECGIGGEYDATNVLPAGAVSAAVVTQLGVDHEAMLGNTVEEVAWHKAGILRSGVKAFTVNVRQRPSVMEVLRARAREKGAELVELEVEDVEARGHGVEGSLQGDFQKMNQALAVMAVKEHVGGFEGGNRALSPHEVLPDQMLRGLKTASLRGRCEVLQQEDATWLLDGAHTTDSLEQVAKWVAAQKVRPSLDDEGDESEKLVLLFNQQQRNAPALLKVFIEALQREMGRQDVISHALFTRNELPQQQQQQQPYDLAVQNAAAAMMESLCPGCRIGVRDNVVSAVEDAKRALGSKRGRVLVTGSLHLVGGVMQVLEPDTLL</sequence>
<evidence type="ECO:0000256" key="9">
    <source>
        <dbReference type="ARBA" id="ARBA00022723"/>
    </source>
</evidence>
<evidence type="ECO:0000256" key="17">
    <source>
        <dbReference type="PIRNR" id="PIRNR038895"/>
    </source>
</evidence>
<keyword evidence="6" id="KW-0963">Cytoplasm</keyword>
<keyword evidence="9" id="KW-0479">Metal-binding</keyword>
<organism evidence="19 20">
    <name type="scientific">Claviceps arundinis</name>
    <dbReference type="NCBI Taxonomy" id="1623583"/>
    <lineage>
        <taxon>Eukaryota</taxon>
        <taxon>Fungi</taxon>
        <taxon>Dikarya</taxon>
        <taxon>Ascomycota</taxon>
        <taxon>Pezizomycotina</taxon>
        <taxon>Sordariomycetes</taxon>
        <taxon>Hypocreomycetidae</taxon>
        <taxon>Hypocreales</taxon>
        <taxon>Clavicipitaceae</taxon>
        <taxon>Claviceps</taxon>
    </lineage>
</organism>
<evidence type="ECO:0000256" key="5">
    <source>
        <dbReference type="ARBA" id="ARBA00008276"/>
    </source>
</evidence>
<evidence type="ECO:0000256" key="12">
    <source>
        <dbReference type="ARBA" id="ARBA00022840"/>
    </source>
</evidence>
<evidence type="ECO:0000256" key="14">
    <source>
        <dbReference type="ARBA" id="ARBA00023128"/>
    </source>
</evidence>
<keyword evidence="14" id="KW-0496">Mitochondrion</keyword>
<reference evidence="19 20" key="1">
    <citation type="journal article" date="2020" name="bioRxiv">
        <title>Whole genome comparisons of ergot fungi reveals the divergence and evolution of species within the genus Claviceps are the result of varying mechanisms driving genome evolution and host range expansion.</title>
        <authorList>
            <person name="Wyka S.A."/>
            <person name="Mondo S.J."/>
            <person name="Liu M."/>
            <person name="Dettman J."/>
            <person name="Nalam V."/>
            <person name="Broders K.D."/>
        </authorList>
    </citation>
    <scope>NUCLEOTIDE SEQUENCE [LARGE SCALE GENOMIC DNA]</scope>
    <source>
        <strain evidence="19 20">LM583</strain>
    </source>
</reference>
<dbReference type="PANTHER" id="PTHR11136:SF5">
    <property type="entry name" value="FOLYLPOLYGLUTAMATE SYNTHASE, MITOCHONDRIAL"/>
    <property type="match status" value="1"/>
</dbReference>
<evidence type="ECO:0000256" key="2">
    <source>
        <dbReference type="ARBA" id="ARBA00004305"/>
    </source>
</evidence>
<evidence type="ECO:0000313" key="19">
    <source>
        <dbReference type="EMBL" id="KAG5960910.1"/>
    </source>
</evidence>
<evidence type="ECO:0000256" key="1">
    <source>
        <dbReference type="ARBA" id="ARBA00004273"/>
    </source>
</evidence>
<name>A0ABQ7PE41_9HYPO</name>
<dbReference type="Gene3D" id="3.40.1190.10">
    <property type="entry name" value="Mur-like, catalytic domain"/>
    <property type="match status" value="1"/>
</dbReference>
<evidence type="ECO:0000256" key="15">
    <source>
        <dbReference type="ARBA" id="ARBA00023136"/>
    </source>
</evidence>
<dbReference type="InterPro" id="IPR001645">
    <property type="entry name" value="Folylpolyglutamate_synth"/>
</dbReference>
<protein>
    <recommendedName>
        <fullName evidence="17">Folylpolyglutamate synthase</fullName>
        <ecNumber evidence="17">6.3.2.17</ecNumber>
    </recommendedName>
    <alternativeName>
        <fullName evidence="17">Folylpoly-gamma-glutamate synthetase</fullName>
    </alternativeName>
    <alternativeName>
        <fullName evidence="17">Tetrahydrofolylpolyglutamate synthase</fullName>
    </alternativeName>
</protein>
<feature type="compositionally biased region" description="Low complexity" evidence="18">
    <location>
        <begin position="30"/>
        <end position="41"/>
    </location>
</feature>
<dbReference type="InterPro" id="IPR018109">
    <property type="entry name" value="Folylpolyglutamate_synth_CS"/>
</dbReference>
<comment type="similarity">
    <text evidence="5 17">Belongs to the folylpolyglutamate synthase family.</text>
</comment>
<dbReference type="PIRSF" id="PIRSF038895">
    <property type="entry name" value="FPGS"/>
    <property type="match status" value="1"/>
</dbReference>
<keyword evidence="20" id="KW-1185">Reference proteome</keyword>
<evidence type="ECO:0000256" key="4">
    <source>
        <dbReference type="ARBA" id="ARBA00005150"/>
    </source>
</evidence>
<feature type="region of interest" description="Disordered" evidence="18">
    <location>
        <begin position="19"/>
        <end position="57"/>
    </location>
</feature>
<evidence type="ECO:0000256" key="13">
    <source>
        <dbReference type="ARBA" id="ARBA00022842"/>
    </source>
</evidence>
<accession>A0ABQ7PE41</accession>
<gene>
    <name evidence="19" type="ORF">E4U57_007940</name>
</gene>
<dbReference type="InterPro" id="IPR036565">
    <property type="entry name" value="Mur-like_cat_sf"/>
</dbReference>
<dbReference type="NCBIfam" id="TIGR01499">
    <property type="entry name" value="folC"/>
    <property type="match status" value="1"/>
</dbReference>
<evidence type="ECO:0000256" key="7">
    <source>
        <dbReference type="ARBA" id="ARBA00022563"/>
    </source>
</evidence>
<keyword evidence="7 17" id="KW-0554">One-carbon metabolism</keyword>
<comment type="function">
    <text evidence="17">Catalyzes conversion of folates to polyglutamate derivatives allowing concentration of folate compounds in the cell and the intracellular retention of these cofactors, which are important substrates for most of the folate-dependent enzymes that are involved in one-carbon transfer reactions involved in purine, pyrimidine and amino acid synthesis.</text>
</comment>
<proteinExistence type="inferred from homology"/>
<dbReference type="PANTHER" id="PTHR11136">
    <property type="entry name" value="FOLYLPOLYGLUTAMATE SYNTHASE-RELATED"/>
    <property type="match status" value="1"/>
</dbReference>
<dbReference type="InterPro" id="IPR036615">
    <property type="entry name" value="Mur_ligase_C_dom_sf"/>
</dbReference>
<comment type="subcellular location">
    <subcellularLocation>
        <location evidence="3">Cytoplasm</location>
    </subcellularLocation>
    <subcellularLocation>
        <location evidence="1">Mitochondrion inner membrane</location>
    </subcellularLocation>
    <subcellularLocation>
        <location evidence="2">Mitochondrion matrix</location>
    </subcellularLocation>
</comment>
<keyword evidence="11" id="KW-0999">Mitochondrion inner membrane</keyword>
<dbReference type="EMBL" id="SRPR01000089">
    <property type="protein sequence ID" value="KAG5960910.1"/>
    <property type="molecule type" value="Genomic_DNA"/>
</dbReference>
<evidence type="ECO:0000256" key="11">
    <source>
        <dbReference type="ARBA" id="ARBA00022792"/>
    </source>
</evidence>
<dbReference type="PROSITE" id="PS01012">
    <property type="entry name" value="FOLYLPOLYGLU_SYNT_2"/>
    <property type="match status" value="1"/>
</dbReference>